<dbReference type="EMBL" id="QTSX02001491">
    <property type="protein sequence ID" value="KAJ9081217.1"/>
    <property type="molecule type" value="Genomic_DNA"/>
</dbReference>
<dbReference type="Proteomes" id="UP001165960">
    <property type="component" value="Unassembled WGS sequence"/>
</dbReference>
<protein>
    <submittedName>
        <fullName evidence="1">Uncharacterized protein</fullName>
    </submittedName>
</protein>
<comment type="caution">
    <text evidence="1">The sequence shown here is derived from an EMBL/GenBank/DDBJ whole genome shotgun (WGS) entry which is preliminary data.</text>
</comment>
<sequence length="154" mass="16585">MGGDYLLESILGTATRPGDQGAACLRFSRVKPPQAEAKNDGPNDEASQTKGIIAPNEGVIKAPNGGNKIPTISSMSLKSTLVANQETSPEEDMGLWPNPMTTTLEQDDQVANLRFLTNERNPVLGAVLLSLNPSTQIPQAHLFQRPDEPHHGKY</sequence>
<organism evidence="1 2">
    <name type="scientific">Entomophthora muscae</name>
    <dbReference type="NCBI Taxonomy" id="34485"/>
    <lineage>
        <taxon>Eukaryota</taxon>
        <taxon>Fungi</taxon>
        <taxon>Fungi incertae sedis</taxon>
        <taxon>Zoopagomycota</taxon>
        <taxon>Entomophthoromycotina</taxon>
        <taxon>Entomophthoromycetes</taxon>
        <taxon>Entomophthorales</taxon>
        <taxon>Entomophthoraceae</taxon>
        <taxon>Entomophthora</taxon>
    </lineage>
</organism>
<gene>
    <name evidence="1" type="ORF">DSO57_1017061</name>
</gene>
<evidence type="ECO:0000313" key="1">
    <source>
        <dbReference type="EMBL" id="KAJ9081217.1"/>
    </source>
</evidence>
<reference evidence="1" key="1">
    <citation type="submission" date="2022-04" db="EMBL/GenBank/DDBJ databases">
        <title>Genome of the entomopathogenic fungus Entomophthora muscae.</title>
        <authorList>
            <person name="Elya C."/>
            <person name="Lovett B.R."/>
            <person name="Lee E."/>
            <person name="Macias A.M."/>
            <person name="Hajek A.E."/>
            <person name="De Bivort B.L."/>
            <person name="Kasson M.T."/>
            <person name="De Fine Licht H.H."/>
            <person name="Stajich J.E."/>
        </authorList>
    </citation>
    <scope>NUCLEOTIDE SEQUENCE</scope>
    <source>
        <strain evidence="1">Berkeley</strain>
    </source>
</reference>
<evidence type="ECO:0000313" key="2">
    <source>
        <dbReference type="Proteomes" id="UP001165960"/>
    </source>
</evidence>
<name>A0ACC2U2T1_9FUNG</name>
<keyword evidence="2" id="KW-1185">Reference proteome</keyword>
<proteinExistence type="predicted"/>
<accession>A0ACC2U2T1</accession>